<proteinExistence type="predicted"/>
<dbReference type="Gene3D" id="3.60.10.10">
    <property type="entry name" value="Endonuclease/exonuclease/phosphatase"/>
    <property type="match status" value="1"/>
</dbReference>
<dbReference type="AlphaFoldDB" id="A0A2A4JCI4"/>
<protein>
    <recommendedName>
        <fullName evidence="2">Endonuclease/exonuclease/phosphatase domain-containing protein</fullName>
    </recommendedName>
</protein>
<comment type="caution">
    <text evidence="3">The sequence shown here is derived from an EMBL/GenBank/DDBJ whole genome shotgun (WGS) entry which is preliminary data.</text>
</comment>
<dbReference type="EMBL" id="NWSH01002000">
    <property type="protein sequence ID" value="PCG69466.1"/>
    <property type="molecule type" value="Genomic_DNA"/>
</dbReference>
<dbReference type="Pfam" id="PF03372">
    <property type="entry name" value="Exo_endo_phos"/>
    <property type="match status" value="1"/>
</dbReference>
<name>A0A2A4JCI4_HELVI</name>
<dbReference type="SUPFAM" id="SSF56219">
    <property type="entry name" value="DNase I-like"/>
    <property type="match status" value="1"/>
</dbReference>
<organism evidence="3">
    <name type="scientific">Heliothis virescens</name>
    <name type="common">Tobacco budworm moth</name>
    <dbReference type="NCBI Taxonomy" id="7102"/>
    <lineage>
        <taxon>Eukaryota</taxon>
        <taxon>Metazoa</taxon>
        <taxon>Ecdysozoa</taxon>
        <taxon>Arthropoda</taxon>
        <taxon>Hexapoda</taxon>
        <taxon>Insecta</taxon>
        <taxon>Pterygota</taxon>
        <taxon>Neoptera</taxon>
        <taxon>Endopterygota</taxon>
        <taxon>Lepidoptera</taxon>
        <taxon>Glossata</taxon>
        <taxon>Ditrysia</taxon>
        <taxon>Noctuoidea</taxon>
        <taxon>Noctuidae</taxon>
        <taxon>Heliothinae</taxon>
        <taxon>Heliothis</taxon>
    </lineage>
</organism>
<evidence type="ECO:0000259" key="2">
    <source>
        <dbReference type="Pfam" id="PF03372"/>
    </source>
</evidence>
<dbReference type="STRING" id="7102.A0A2A4JCI4"/>
<accession>A0A2A4JCI4</accession>
<reference evidence="3" key="1">
    <citation type="submission" date="2017-09" db="EMBL/GenBank/DDBJ databases">
        <title>Contemporary evolution of a Lepidopteran species, Heliothis virescens, in response to modern agricultural practices.</title>
        <authorList>
            <person name="Fritz M.L."/>
            <person name="Deyonke A.M."/>
            <person name="Papanicolaou A."/>
            <person name="Micinski S."/>
            <person name="Westbrook J."/>
            <person name="Gould F."/>
        </authorList>
    </citation>
    <scope>NUCLEOTIDE SEQUENCE [LARGE SCALE GENOMIC DNA]</scope>
    <source>
        <strain evidence="3">HvINT-</strain>
        <tissue evidence="3">Whole body</tissue>
    </source>
</reference>
<feature type="compositionally biased region" description="Low complexity" evidence="1">
    <location>
        <begin position="181"/>
        <end position="193"/>
    </location>
</feature>
<dbReference type="InterPro" id="IPR005135">
    <property type="entry name" value="Endo/exonuclease/phosphatase"/>
</dbReference>
<feature type="region of interest" description="Disordered" evidence="1">
    <location>
        <begin position="132"/>
        <end position="193"/>
    </location>
</feature>
<feature type="compositionally biased region" description="Polar residues" evidence="1">
    <location>
        <begin position="138"/>
        <end position="160"/>
    </location>
</feature>
<dbReference type="InterPro" id="IPR036691">
    <property type="entry name" value="Endo/exonu/phosph_ase_sf"/>
</dbReference>
<evidence type="ECO:0000256" key="1">
    <source>
        <dbReference type="SAM" id="MobiDB-lite"/>
    </source>
</evidence>
<evidence type="ECO:0000313" key="3">
    <source>
        <dbReference type="EMBL" id="PCG69466.1"/>
    </source>
</evidence>
<gene>
    <name evidence="3" type="ORF">B5V51_4057</name>
</gene>
<sequence length="193" mass="21639">MAKPLRILHWNARGLRSKVTTPRQLLKDEDIDMALINETHLGPADRTRFPGYVIYRRDETSAHQARYCGLAVLVRRRVVHQQLPSPPQDSIYTLGVQLHVAGEDVGLYACYKPPATRLNLAELRALLPPHRRGRYLSPATSTVSTQRGTQPSPTTRGDGSSRTRKPTGTRCLAQKCPPITPTQQPTHQMCWTS</sequence>
<feature type="domain" description="Endonuclease/exonuclease/phosphatase" evidence="2">
    <location>
        <begin position="9"/>
        <end position="128"/>
    </location>
</feature>
<dbReference type="GO" id="GO:0003824">
    <property type="term" value="F:catalytic activity"/>
    <property type="evidence" value="ECO:0007669"/>
    <property type="project" value="InterPro"/>
</dbReference>